<evidence type="ECO:0000256" key="1">
    <source>
        <dbReference type="SAM" id="SignalP"/>
    </source>
</evidence>
<protein>
    <recommendedName>
        <fullName evidence="2">Glycine zipper domain-containing protein</fullName>
    </recommendedName>
</protein>
<proteinExistence type="predicted"/>
<feature type="domain" description="Glycine zipper" evidence="2">
    <location>
        <begin position="38"/>
        <end position="79"/>
    </location>
</feature>
<accession>A0A935JZF6</accession>
<dbReference type="Pfam" id="PF13488">
    <property type="entry name" value="Gly-zipper_Omp"/>
    <property type="match status" value="1"/>
</dbReference>
<feature type="signal peptide" evidence="1">
    <location>
        <begin position="1"/>
        <end position="24"/>
    </location>
</feature>
<name>A0A935JZF6_9RHOO</name>
<keyword evidence="1" id="KW-0732">Signal</keyword>
<dbReference type="Proteomes" id="UP000739411">
    <property type="component" value="Unassembled WGS sequence"/>
</dbReference>
<dbReference type="EMBL" id="JADJMS010000032">
    <property type="protein sequence ID" value="MBK7416125.1"/>
    <property type="molecule type" value="Genomic_DNA"/>
</dbReference>
<evidence type="ECO:0000313" key="4">
    <source>
        <dbReference type="Proteomes" id="UP000739411"/>
    </source>
</evidence>
<organism evidence="3 4">
    <name type="scientific">Candidatus Dechloromonas phosphorivorans</name>
    <dbReference type="NCBI Taxonomy" id="2899244"/>
    <lineage>
        <taxon>Bacteria</taxon>
        <taxon>Pseudomonadati</taxon>
        <taxon>Pseudomonadota</taxon>
        <taxon>Betaproteobacteria</taxon>
        <taxon>Rhodocyclales</taxon>
        <taxon>Azonexaceae</taxon>
        <taxon>Dechloromonas</taxon>
    </lineage>
</organism>
<reference evidence="3 4" key="1">
    <citation type="submission" date="2020-10" db="EMBL/GenBank/DDBJ databases">
        <title>Connecting structure to function with the recovery of over 1000 high-quality activated sludge metagenome-assembled genomes encoding full-length rRNA genes using long-read sequencing.</title>
        <authorList>
            <person name="Singleton C.M."/>
            <person name="Petriglieri F."/>
            <person name="Kristensen J.M."/>
            <person name="Kirkegaard R.H."/>
            <person name="Michaelsen T.Y."/>
            <person name="Andersen M.H."/>
            <person name="Karst S.M."/>
            <person name="Dueholm M.S."/>
            <person name="Nielsen P.H."/>
            <person name="Albertsen M."/>
        </authorList>
    </citation>
    <scope>NUCLEOTIDE SEQUENCE [LARGE SCALE GENOMIC DNA]</scope>
    <source>
        <strain evidence="3">EsbW_18-Q3-R4-48_BATAC.463</strain>
    </source>
</reference>
<evidence type="ECO:0000259" key="2">
    <source>
        <dbReference type="Pfam" id="PF13488"/>
    </source>
</evidence>
<evidence type="ECO:0000313" key="3">
    <source>
        <dbReference type="EMBL" id="MBK7416125.1"/>
    </source>
</evidence>
<gene>
    <name evidence="3" type="ORF">IPJ38_14455</name>
</gene>
<dbReference type="AlphaFoldDB" id="A0A935JZF6"/>
<comment type="caution">
    <text evidence="3">The sequence shown here is derived from an EMBL/GenBank/DDBJ whole genome shotgun (WGS) entry which is preliminary data.</text>
</comment>
<dbReference type="InterPro" id="IPR039567">
    <property type="entry name" value="Gly-zipper"/>
</dbReference>
<feature type="chain" id="PRO_5037716936" description="Glycine zipper domain-containing protein" evidence="1">
    <location>
        <begin position="25"/>
        <end position="234"/>
    </location>
</feature>
<dbReference type="PROSITE" id="PS51257">
    <property type="entry name" value="PROKAR_LIPOPROTEIN"/>
    <property type="match status" value="1"/>
</dbReference>
<sequence>MRLNTVKRPLAFGVASLFLLSACATNPDGSYKMDDRATGALIGAAAGCAVGAAAKGAQGCAVGAAVGAAAGFMIGWYFESKKLADAQQVNAEYEKQIKTSGKGKTAALPKTEVVPAKFETKVQSTPADKSGQKEIQVTSNTDLVGYGDKVPVVQQKYAIYDEKNNLVEEKTEKMAAVDGAGRYQTSSKFKLPADAKGKNYTVKTTLVSNDKTYKENTYKVTLLDNQTLVLAALY</sequence>